<evidence type="ECO:0000313" key="18">
    <source>
        <dbReference type="Proteomes" id="UP000481141"/>
    </source>
</evidence>
<reference evidence="14 16" key="3">
    <citation type="submission" date="2018-06" db="EMBL/GenBank/DDBJ databases">
        <authorList>
            <consortium name="GenomeTrakr: Next Generation Sequencing Network for Food Pathogen Tracability"/>
        </authorList>
    </citation>
    <scope>NUCLEOTIDE SEQUENCE [LARGE SCALE GENOMIC DNA]</scope>
    <source>
        <strain evidence="3">FDA00011243</strain>
        <strain evidence="18">FDA956581-098-004</strain>
        <strain evidence="7 16">FLAG-51482A</strain>
        <strain evidence="1 14">VA-WGS-00405</strain>
    </source>
</reference>
<sequence>MIYKHEEARQYREINFLDQFLEGHDGFIAGGCFKNIFNHEKVKDIDMFFRNEKDLNDAIHYYTEKCASDANHIKLVYKTGKVVAFIHIPSKTQLELVRSVFGEPEEVISNFDFTVTKVARYVVDGEHRIVIHPQFFEHLHLKRLVVDNTLNFPISTFERMIRYVGYGYKPCLETKAKLVDAINSIQNIDENDFSKSLYEGLD</sequence>
<dbReference type="Proteomes" id="UP000470497">
    <property type="component" value="Unassembled WGS sequence"/>
</dbReference>
<evidence type="ECO:0000313" key="21">
    <source>
        <dbReference type="Proteomes" id="UP000546397"/>
    </source>
</evidence>
<dbReference type="EMBL" id="DAAJZA010000004">
    <property type="protein sequence ID" value="HAC1754890.1"/>
    <property type="molecule type" value="Genomic_DNA"/>
</dbReference>
<dbReference type="EMBL" id="DAAHYZ010000008">
    <property type="protein sequence ID" value="HAB7722633.1"/>
    <property type="molecule type" value="Genomic_DNA"/>
</dbReference>
<evidence type="ECO:0000313" key="14">
    <source>
        <dbReference type="Proteomes" id="UP000345329"/>
    </source>
</evidence>
<dbReference type="Proteomes" id="UP000840569">
    <property type="component" value="Unassembled WGS sequence"/>
</dbReference>
<evidence type="ECO:0000313" key="12">
    <source>
        <dbReference type="EMBL" id="RJZ18147.1"/>
    </source>
</evidence>
<dbReference type="EMBL" id="DAAKPP010000013">
    <property type="protein sequence ID" value="HAC3056860.1"/>
    <property type="molecule type" value="Genomic_DNA"/>
</dbReference>
<dbReference type="RefSeq" id="WP_003731837.1">
    <property type="nucleotide sequence ID" value="NC_021823.1"/>
</dbReference>
<dbReference type="Proteomes" id="UP000841561">
    <property type="component" value="Unassembled WGS sequence"/>
</dbReference>
<evidence type="ECO:0000313" key="8">
    <source>
        <dbReference type="EMBL" id="EDP8408991.1"/>
    </source>
</evidence>
<dbReference type="Proteomes" id="UP000481141">
    <property type="component" value="Unassembled WGS sequence"/>
</dbReference>
<evidence type="ECO:0000313" key="6">
    <source>
        <dbReference type="EMBL" id="EAH3295872.1"/>
    </source>
</evidence>
<evidence type="ECO:0000313" key="9">
    <source>
        <dbReference type="EMBL" id="HAB7722633.1"/>
    </source>
</evidence>
<dbReference type="EMBL" id="AALAQH010000001">
    <property type="protein sequence ID" value="ECX6923074.1"/>
    <property type="molecule type" value="Genomic_DNA"/>
</dbReference>
<organism evidence="8 17">
    <name type="scientific">Listeria monocytogenes</name>
    <dbReference type="NCBI Taxonomy" id="1639"/>
    <lineage>
        <taxon>Bacteria</taxon>
        <taxon>Bacillati</taxon>
        <taxon>Bacillota</taxon>
        <taxon>Bacilli</taxon>
        <taxon>Bacillales</taxon>
        <taxon>Listeriaceae</taxon>
        <taxon>Listeria</taxon>
    </lineage>
</organism>
<evidence type="ECO:0000313" key="13">
    <source>
        <dbReference type="Proteomes" id="UP000285054"/>
    </source>
</evidence>
<dbReference type="EMBL" id="AABFVG010000030">
    <property type="protein sequence ID" value="EAH2283556.1"/>
    <property type="molecule type" value="Genomic_DNA"/>
</dbReference>
<comment type="caution">
    <text evidence="8">The sequence shown here is derived from an EMBL/GenBank/DDBJ whole genome shotgun (WGS) entry which is preliminary data.</text>
</comment>
<dbReference type="Proteomes" id="UP000533021">
    <property type="component" value="Unassembled WGS sequence"/>
</dbReference>
<evidence type="ECO:0000313" key="15">
    <source>
        <dbReference type="Proteomes" id="UP000358545"/>
    </source>
</evidence>
<gene>
    <name evidence="2" type="ORF">A8L61_15000</name>
    <name evidence="3" type="ORF">B1S26_10925</name>
    <name evidence="7" type="ORF">BCZ19_00185</name>
    <name evidence="5" type="ORF">D4920_15870</name>
    <name evidence="4" type="ORF">D4B11_15875</name>
    <name evidence="6" type="ORF">D5N24_15850</name>
    <name evidence="12" type="ORF">DYZ50_02993</name>
    <name evidence="8" type="ORF">G3R95_000527</name>
    <name evidence="10" type="ORF">GI949_07880</name>
    <name evidence="9" type="ORF">GYP27_11650</name>
    <name evidence="11" type="ORF">GZK27_15345</name>
    <name evidence="1" type="ORF">UI29_03220</name>
</gene>
<name>A0A393MC79_LISMN</name>
<dbReference type="AlphaFoldDB" id="A0A393MC79"/>
<evidence type="ECO:0000313" key="4">
    <source>
        <dbReference type="EMBL" id="EAG9521247.1"/>
    </source>
</evidence>
<evidence type="ECO:0000313" key="1">
    <source>
        <dbReference type="EMBL" id="EAD3791782.1"/>
    </source>
</evidence>
<evidence type="ECO:0000313" key="5">
    <source>
        <dbReference type="EMBL" id="EAH2283556.1"/>
    </source>
</evidence>
<proteinExistence type="predicted"/>
<evidence type="ECO:0000313" key="23">
    <source>
        <dbReference type="Proteomes" id="UP000843775"/>
    </source>
</evidence>
<dbReference type="EMBL" id="AABAGT010000032">
    <property type="protein sequence ID" value="EAG0868578.1"/>
    <property type="molecule type" value="Genomic_DNA"/>
</dbReference>
<evidence type="ECO:0000313" key="17">
    <source>
        <dbReference type="Proteomes" id="UP000470497"/>
    </source>
</evidence>
<dbReference type="EMBL" id="AANOZB010000002">
    <property type="protein sequence ID" value="EDP8408991.1"/>
    <property type="molecule type" value="Genomic_DNA"/>
</dbReference>
<dbReference type="Proteomes" id="UP000427828">
    <property type="component" value="Unassembled WGS sequence"/>
</dbReference>
<accession>A0A393MC79</accession>
<dbReference type="EMBL" id="QXKO01000014">
    <property type="protein sequence ID" value="RJZ18147.1"/>
    <property type="molecule type" value="Genomic_DNA"/>
</dbReference>
<dbReference type="Proteomes" id="UP000345329">
    <property type="component" value="Unassembled WGS sequence"/>
</dbReference>
<evidence type="ECO:0000313" key="7">
    <source>
        <dbReference type="EMBL" id="ECX6923074.1"/>
    </source>
</evidence>
<evidence type="ECO:0000313" key="11">
    <source>
        <dbReference type="EMBL" id="HAC3056860.1"/>
    </source>
</evidence>
<evidence type="ECO:0000313" key="22">
    <source>
        <dbReference type="Proteomes" id="UP000841561"/>
    </source>
</evidence>
<dbReference type="Proteomes" id="UP000546397">
    <property type="component" value="Unassembled WGS sequence"/>
</dbReference>
<protein>
    <submittedName>
        <fullName evidence="8">Uncharacterized protein</fullName>
    </submittedName>
</protein>
<dbReference type="Pfam" id="PF26128">
    <property type="entry name" value="Gad2"/>
    <property type="match status" value="1"/>
</dbReference>
<dbReference type="EMBL" id="AABEMN010000060">
    <property type="protein sequence ID" value="EAG9521247.1"/>
    <property type="molecule type" value="Genomic_DNA"/>
</dbReference>
<dbReference type="Proteomes" id="UP000530452">
    <property type="component" value="Unassembled WGS sequence"/>
</dbReference>
<reference evidence="12 13" key="1">
    <citation type="journal article" date="2018" name="BMC Genomics">
        <title>Genes significantly associated with lineage II food isolates of Listeria monocytogenes.</title>
        <authorList>
            <person name="Pirone-Davies C."/>
            <person name="Chen Y."/>
            <person name="Pightling A."/>
            <person name="Ryan G."/>
            <person name="Wang Y."/>
            <person name="Yao K."/>
            <person name="Hoffmann M."/>
            <person name="Allard M.W."/>
        </authorList>
    </citation>
    <scope>NUCLEOTIDE SEQUENCE [LARGE SCALE GENOMIC DNA]</scope>
    <source>
        <strain evidence="12 13">PNUSAL000190</strain>
    </source>
</reference>
<dbReference type="EMBL" id="AABAYG010000005">
    <property type="protein sequence ID" value="EAG2245914.1"/>
    <property type="molecule type" value="Genomic_DNA"/>
</dbReference>
<reference evidence="8 17" key="6">
    <citation type="submission" date="2020-02" db="EMBL/GenBank/DDBJ databases">
        <authorList>
            <person name="Ashton P.M."/>
            <person name="Dallman T."/>
            <person name="Nair S."/>
            <person name="De Pinna E."/>
            <person name="Peters T."/>
            <person name="Grant K."/>
        </authorList>
    </citation>
    <scope>NUCLEOTIDE SEQUENCE [LARGE SCALE GENOMIC DNA]</scope>
    <source>
        <strain evidence="5 20">282333</strain>
        <strain evidence="6 19">282352</strain>
        <strain evidence="4 21">289003</strain>
        <strain evidence="8 17">883775</strain>
    </source>
</reference>
<evidence type="ECO:0000313" key="19">
    <source>
        <dbReference type="Proteomes" id="UP000530452"/>
    </source>
</evidence>
<dbReference type="EMBL" id="AAAMZD010000001">
    <property type="protein sequence ID" value="EAD3791782.1"/>
    <property type="molecule type" value="Genomic_DNA"/>
</dbReference>
<evidence type="ECO:0000313" key="2">
    <source>
        <dbReference type="EMBL" id="EAG0868578.1"/>
    </source>
</evidence>
<dbReference type="Proteomes" id="UP000358545">
    <property type="component" value="Unassembled WGS sequence"/>
</dbReference>
<evidence type="ECO:0000313" key="16">
    <source>
        <dbReference type="Proteomes" id="UP000427828"/>
    </source>
</evidence>
<dbReference type="Proteomes" id="UP000843775">
    <property type="component" value="Unassembled WGS sequence"/>
</dbReference>
<evidence type="ECO:0000313" key="20">
    <source>
        <dbReference type="Proteomes" id="UP000533021"/>
    </source>
</evidence>
<reference evidence="2 15" key="4">
    <citation type="submission" date="2018-06" db="EMBL/GenBank/DDBJ databases">
        <authorList>
            <consortium name="PulseNet: The National Subtyping Network for Foodborne Disease Surveillance"/>
            <person name="Tarr C.L."/>
            <person name="Trees E."/>
            <person name="Katz L.S."/>
            <person name="Carleton-Romer H.A."/>
            <person name="Stroika S."/>
            <person name="Kucerova Z."/>
            <person name="Roache K.F."/>
            <person name="Sabol A.L."/>
            <person name="Besser J."/>
            <person name="Gerner-Smidt P."/>
        </authorList>
    </citation>
    <scope>NUCLEOTIDE SEQUENCE [LARGE SCALE GENOMIC DNA]</scope>
    <source>
        <strain evidence="2 15">PNUSAL002180</strain>
    </source>
</reference>
<reference evidence="22 23" key="2">
    <citation type="journal article" date="2018" name="Genome Biol.">
        <title>SKESA: strategic k-mer extension for scrupulous assemblies.</title>
        <authorList>
            <person name="Souvorov A."/>
            <person name="Agarwala R."/>
            <person name="Lipman D.J."/>
        </authorList>
    </citation>
    <scope>NUCLEOTIDE SEQUENCE [LARGE SCALE GENOMIC DNA]</scope>
    <source>
        <strain evidence="9">CFIAFB20140010</strain>
        <strain evidence="10 23">DMG1500109</strain>
        <strain evidence="11 22">LiDS0115</strain>
    </source>
</reference>
<dbReference type="Proteomes" id="UP000285054">
    <property type="component" value="Unassembled WGS sequence"/>
</dbReference>
<dbReference type="EMBL" id="AABGHY010000029">
    <property type="protein sequence ID" value="EAH3295872.1"/>
    <property type="molecule type" value="Genomic_DNA"/>
</dbReference>
<evidence type="ECO:0000313" key="10">
    <source>
        <dbReference type="EMBL" id="HAC1754890.1"/>
    </source>
</evidence>
<reference evidence="11" key="5">
    <citation type="submission" date="2018-06" db="EMBL/GenBank/DDBJ databases">
        <authorList>
            <consortium name="NCBI Pathogen Detection Project"/>
        </authorList>
    </citation>
    <scope>NUCLEOTIDE SEQUENCE</scope>
    <source>
        <strain evidence="9">CFIAFB20140010</strain>
        <strain evidence="10">DMG1500109</strain>
        <strain evidence="11">LiDS0115</strain>
    </source>
</reference>
<evidence type="ECO:0000313" key="3">
    <source>
        <dbReference type="EMBL" id="EAG2245914.1"/>
    </source>
</evidence>